<dbReference type="SUPFAM" id="SSF56112">
    <property type="entry name" value="Protein kinase-like (PK-like)"/>
    <property type="match status" value="1"/>
</dbReference>
<dbReference type="InterPro" id="IPR000719">
    <property type="entry name" value="Prot_kinase_dom"/>
</dbReference>
<dbReference type="InterPro" id="IPR011009">
    <property type="entry name" value="Kinase-like_dom_sf"/>
</dbReference>
<dbReference type="CDD" id="cd14014">
    <property type="entry name" value="STKc_PknB_like"/>
    <property type="match status" value="1"/>
</dbReference>
<gene>
    <name evidence="8" type="ORF">GF068_30050</name>
</gene>
<evidence type="ECO:0000256" key="5">
    <source>
        <dbReference type="PROSITE-ProRule" id="PRU10141"/>
    </source>
</evidence>
<feature type="compositionally biased region" description="Low complexity" evidence="6">
    <location>
        <begin position="509"/>
        <end position="540"/>
    </location>
</feature>
<feature type="compositionally biased region" description="Pro residues" evidence="6">
    <location>
        <begin position="492"/>
        <end position="508"/>
    </location>
</feature>
<accession>A0A6N7PV73</accession>
<feature type="compositionally biased region" description="Pro residues" evidence="6">
    <location>
        <begin position="587"/>
        <end position="614"/>
    </location>
</feature>
<evidence type="ECO:0000259" key="7">
    <source>
        <dbReference type="PROSITE" id="PS50011"/>
    </source>
</evidence>
<dbReference type="PANTHER" id="PTHR43289">
    <property type="entry name" value="MITOGEN-ACTIVATED PROTEIN KINASE KINASE KINASE 20-RELATED"/>
    <property type="match status" value="1"/>
</dbReference>
<feature type="domain" description="Protein kinase" evidence="7">
    <location>
        <begin position="199"/>
        <end position="467"/>
    </location>
</feature>
<comment type="caution">
    <text evidence="8">The sequence shown here is derived from an EMBL/GenBank/DDBJ whole genome shotgun (WGS) entry which is preliminary data.</text>
</comment>
<evidence type="ECO:0000256" key="6">
    <source>
        <dbReference type="SAM" id="MobiDB-lite"/>
    </source>
</evidence>
<feature type="region of interest" description="Disordered" evidence="6">
    <location>
        <begin position="62"/>
        <end position="82"/>
    </location>
</feature>
<dbReference type="GO" id="GO:0005524">
    <property type="term" value="F:ATP binding"/>
    <property type="evidence" value="ECO:0007669"/>
    <property type="project" value="UniProtKB-UniRule"/>
</dbReference>
<dbReference type="SMART" id="SM00220">
    <property type="entry name" value="S_TKc"/>
    <property type="match status" value="1"/>
</dbReference>
<feature type="compositionally biased region" description="Low complexity" evidence="6">
    <location>
        <begin position="615"/>
        <end position="645"/>
    </location>
</feature>
<evidence type="ECO:0000313" key="8">
    <source>
        <dbReference type="EMBL" id="MRG96132.1"/>
    </source>
</evidence>
<dbReference type="EMBL" id="WJIE01000010">
    <property type="protein sequence ID" value="MRG96132.1"/>
    <property type="molecule type" value="Genomic_DNA"/>
</dbReference>
<dbReference type="PANTHER" id="PTHR43289:SF6">
    <property type="entry name" value="SERINE_THREONINE-PROTEIN KINASE NEKL-3"/>
    <property type="match status" value="1"/>
</dbReference>
<dbReference type="GO" id="GO:0004674">
    <property type="term" value="F:protein serine/threonine kinase activity"/>
    <property type="evidence" value="ECO:0007669"/>
    <property type="project" value="TreeGrafter"/>
</dbReference>
<keyword evidence="2 5" id="KW-0547">Nucleotide-binding</keyword>
<feature type="region of interest" description="Disordered" evidence="6">
    <location>
        <begin position="486"/>
        <end position="557"/>
    </location>
</feature>
<organism evidence="8 9">
    <name type="scientific">Polyangium spumosum</name>
    <dbReference type="NCBI Taxonomy" id="889282"/>
    <lineage>
        <taxon>Bacteria</taxon>
        <taxon>Pseudomonadati</taxon>
        <taxon>Myxococcota</taxon>
        <taxon>Polyangia</taxon>
        <taxon>Polyangiales</taxon>
        <taxon>Polyangiaceae</taxon>
        <taxon>Polyangium</taxon>
    </lineage>
</organism>
<evidence type="ECO:0000256" key="3">
    <source>
        <dbReference type="ARBA" id="ARBA00022777"/>
    </source>
</evidence>
<dbReference type="AlphaFoldDB" id="A0A6N7PV73"/>
<proteinExistence type="predicted"/>
<keyword evidence="9" id="KW-1185">Reference proteome</keyword>
<dbReference type="Pfam" id="PF00069">
    <property type="entry name" value="Pkinase"/>
    <property type="match status" value="1"/>
</dbReference>
<dbReference type="PROSITE" id="PS50011">
    <property type="entry name" value="PROTEIN_KINASE_DOM"/>
    <property type="match status" value="1"/>
</dbReference>
<dbReference type="Gene3D" id="3.30.200.20">
    <property type="entry name" value="Phosphorylase Kinase, domain 1"/>
    <property type="match status" value="1"/>
</dbReference>
<reference evidence="8 9" key="1">
    <citation type="submission" date="2019-10" db="EMBL/GenBank/DDBJ databases">
        <title>A soil myxobacterium in the family Polyangiaceae.</title>
        <authorList>
            <person name="Li Y."/>
            <person name="Wang J."/>
        </authorList>
    </citation>
    <scope>NUCLEOTIDE SEQUENCE [LARGE SCALE GENOMIC DNA]</scope>
    <source>
        <strain evidence="8 9">DSM 14734</strain>
    </source>
</reference>
<feature type="region of interest" description="Disordered" evidence="6">
    <location>
        <begin position="582"/>
        <end position="664"/>
    </location>
</feature>
<dbReference type="Gene3D" id="1.10.510.10">
    <property type="entry name" value="Transferase(Phosphotransferase) domain 1"/>
    <property type="match status" value="1"/>
</dbReference>
<dbReference type="PROSITE" id="PS00108">
    <property type="entry name" value="PROTEIN_KINASE_ST"/>
    <property type="match status" value="1"/>
</dbReference>
<keyword evidence="1" id="KW-0808">Transferase</keyword>
<evidence type="ECO:0000256" key="4">
    <source>
        <dbReference type="ARBA" id="ARBA00022840"/>
    </source>
</evidence>
<evidence type="ECO:0000256" key="2">
    <source>
        <dbReference type="ARBA" id="ARBA00022741"/>
    </source>
</evidence>
<evidence type="ECO:0000313" key="9">
    <source>
        <dbReference type="Proteomes" id="UP000440224"/>
    </source>
</evidence>
<feature type="compositionally biased region" description="Basic residues" evidence="6">
    <location>
        <begin position="73"/>
        <end position="82"/>
    </location>
</feature>
<protein>
    <submittedName>
        <fullName evidence="8">Protein kinase</fullName>
    </submittedName>
</protein>
<feature type="binding site" evidence="5">
    <location>
        <position position="229"/>
    </location>
    <ligand>
        <name>ATP</name>
        <dbReference type="ChEBI" id="CHEBI:30616"/>
    </ligand>
</feature>
<dbReference type="PROSITE" id="PS00107">
    <property type="entry name" value="PROTEIN_KINASE_ATP"/>
    <property type="match status" value="1"/>
</dbReference>
<feature type="compositionally biased region" description="Polar residues" evidence="6">
    <location>
        <begin position="541"/>
        <end position="552"/>
    </location>
</feature>
<dbReference type="InterPro" id="IPR008271">
    <property type="entry name" value="Ser/Thr_kinase_AS"/>
</dbReference>
<dbReference type="Proteomes" id="UP000440224">
    <property type="component" value="Unassembled WGS sequence"/>
</dbReference>
<keyword evidence="3 8" id="KW-0418">Kinase</keyword>
<keyword evidence="4 5" id="KW-0067">ATP-binding</keyword>
<dbReference type="InterPro" id="IPR017441">
    <property type="entry name" value="Protein_kinase_ATP_BS"/>
</dbReference>
<evidence type="ECO:0000256" key="1">
    <source>
        <dbReference type="ARBA" id="ARBA00022679"/>
    </source>
</evidence>
<sequence length="664" mass="72854">MRLGVYARRAVRARLVLRRGRVRDEEVRGRELLRREPVRERLLRRRRLLQLELHRGLSGVLGGQEGRRDERRLRAHHGRARPRQRVQLAGAVDVRDDRLLQRRGRLPALPLGHDLRRGGLHERRRDRGRHVQRHRRVYRQRHEILQPLRLRHDELQDELRARHGLRRRSRLLGRRLRPADHEARRVPMKLEEGAILGDYRIVRILGRGGMGVVYVADSLRQDGLQVAIKVLSQATVELHGDALARFEREAQAAGQIGSDHIVEVLDVGTTEAGDRFMVMELLEGETLKARAKRGRISIDKIVELFRQLLDGLEAAHVAGIIHRDLKPDNVFLQKKDGREEWVKILDFGISKFSGLAGEAASHTRTGVVMGTPFYMSPEQARSANSVDTRSDLYTVGVMLYEMLTGQVPFKGETFAELMFKIVFEPQPHPKSQSPLLDDEICGIVVKGMQRDPAARFQSAAEFRDALVAWEEKRAAGSLKRTPLPSIVDVAVQPPPPSVRTPEPPPLSTPPDEASLAGPTSSPSGPPSSTLGPTSAPTSASQTRQTWAQSERSSVPAGKRKGGLVAASLAAVVAVSAGGAYVFLRGNPGPPALPPPAAAAPVPTPEPETTTPPPAASTAAPTPAESASAAPAESASVKPASSVAPTQVAPTKKSVTKKVVTDYGY</sequence>
<dbReference type="OrthoDB" id="9801841at2"/>
<name>A0A6N7PV73_9BACT</name>